<reference evidence="1" key="1">
    <citation type="journal article" date="2023" name="Front. Microbiol.">
        <title>Genomic diversity and taxonomic marker for Arcobacter species.</title>
        <authorList>
            <person name="Zhou G."/>
            <person name="Gu Y."/>
            <person name="Wang H."/>
            <person name="Chen X."/>
            <person name="Zhang X."/>
            <person name="Shao Z."/>
            <person name="Yan X."/>
            <person name="Zhang J."/>
            <person name="Zhang M."/>
        </authorList>
    </citation>
    <scope>NUCLEOTIDE SEQUENCE</scope>
    <source>
        <strain evidence="1">BJSY19SF1-2</strain>
    </source>
</reference>
<dbReference type="EMBL" id="JAUQUR010000002">
    <property type="protein sequence ID" value="MDX4069123.1"/>
    <property type="molecule type" value="Genomic_DNA"/>
</dbReference>
<proteinExistence type="predicted"/>
<accession>A0AAW9DAC3</accession>
<dbReference type="AlphaFoldDB" id="A0AAW9DAC3"/>
<dbReference type="RefSeq" id="WP_319047884.1">
    <property type="nucleotide sequence ID" value="NZ_JAUQUR010000002.1"/>
</dbReference>
<reference evidence="1" key="2">
    <citation type="submission" date="2023-07" db="EMBL/GenBank/DDBJ databases">
        <authorList>
            <person name="Zhang M."/>
            <person name="Zhou G."/>
        </authorList>
    </citation>
    <scope>NUCLEOTIDE SEQUENCE</scope>
    <source>
        <strain evidence="1">BJSY19SF1-2</strain>
    </source>
</reference>
<evidence type="ECO:0000313" key="1">
    <source>
        <dbReference type="EMBL" id="MDX4069123.1"/>
    </source>
</evidence>
<name>A0AAW9DAC3_9BACT</name>
<comment type="caution">
    <text evidence="1">The sequence shown here is derived from an EMBL/GenBank/DDBJ whole genome shotgun (WGS) entry which is preliminary data.</text>
</comment>
<sequence>MSLREAMKADLSVFYNTDEFAKKCIFRGLEVPVRILKPVEFFEVDFEHIKGRVQDFQNIEEGEILNIEGKSYSIANFNIEDDFEIRIALKEEND</sequence>
<protein>
    <submittedName>
        <fullName evidence="1">Uncharacterized protein</fullName>
    </submittedName>
</protein>
<dbReference type="Proteomes" id="UP001283691">
    <property type="component" value="Unassembled WGS sequence"/>
</dbReference>
<gene>
    <name evidence="1" type="ORF">Q6A80_05220</name>
</gene>
<organism evidence="1 2">
    <name type="scientific">Aliarcobacter skirrowii</name>
    <dbReference type="NCBI Taxonomy" id="28200"/>
    <lineage>
        <taxon>Bacteria</taxon>
        <taxon>Pseudomonadati</taxon>
        <taxon>Campylobacterota</taxon>
        <taxon>Epsilonproteobacteria</taxon>
        <taxon>Campylobacterales</taxon>
        <taxon>Arcobacteraceae</taxon>
        <taxon>Aliarcobacter</taxon>
    </lineage>
</organism>
<evidence type="ECO:0000313" key="2">
    <source>
        <dbReference type="Proteomes" id="UP001283691"/>
    </source>
</evidence>